<evidence type="ECO:0000313" key="6">
    <source>
        <dbReference type="Proteomes" id="UP000199580"/>
    </source>
</evidence>
<dbReference type="NCBIfam" id="TIGR04183">
    <property type="entry name" value="Por_Secre_tail"/>
    <property type="match status" value="1"/>
</dbReference>
<feature type="domain" description="Ig-like" evidence="4">
    <location>
        <begin position="218"/>
        <end position="294"/>
    </location>
</feature>
<sequence length="535" mass="55240">MKKKITLQIILLAVVATSNIMSAASLKINFYNASDAIRTNAIPNSQSIWPSSINFMTLVEPCTTTAPTGDVAQIFCTGATVSNLTATGTEIKWYAGAIGGTALAPETALANGTIYYASQTVTCESTTRLAVTVTVNTMPSILTTTPGNRCGIGAVLLGATASAGTLSWYNSASGGNSLGTGATFSTGALSETTTFYVSAKNGNCTSERVEVLATVGAPLITGITPGNRCGAGSVTLGATSNTPTLNWYDVSAGGTPIGTGNTFNTPSISISRTYYVQAVDGSCTSLRTTVFAAINAVPNITGADQIICGPSATTLSATATAGTIKWYAAPGGVGSVLATGSQYETAILDQTTTFFAVATNGNCTAETAVTVMVSTTPPAPTGEANQTFCNAQTLHELRVTGENISWYSEASGAGILLDPFTPLVSGTTYYAVQSFGNCESPSLAVTVSLGGCLKTEGFSADAFKLYPNPITDVLYISYKGNISKIEISNLMGQVMKSQTINAPEAKLYFSQLAAGIYLIKVEVENHSEVFKVIKK</sequence>
<gene>
    <name evidence="5" type="ORF">SAMN04487935_2433</name>
</gene>
<feature type="domain" description="Ig-like" evidence="4">
    <location>
        <begin position="297"/>
        <end position="377"/>
    </location>
</feature>
<protein>
    <submittedName>
        <fullName evidence="5">Por secretion system C-terminal sorting domain-containing protein</fullName>
    </submittedName>
</protein>
<dbReference type="RefSeq" id="WP_170227562.1">
    <property type="nucleotide sequence ID" value="NZ_BKAI01000006.1"/>
</dbReference>
<evidence type="ECO:0000256" key="2">
    <source>
        <dbReference type="SAM" id="SignalP"/>
    </source>
</evidence>
<dbReference type="Pfam" id="PF18962">
    <property type="entry name" value="Por_Secre_tail"/>
    <property type="match status" value="1"/>
</dbReference>
<organism evidence="5 6">
    <name type="scientific">Flavobacterium noncentrifugens</name>
    <dbReference type="NCBI Taxonomy" id="1128970"/>
    <lineage>
        <taxon>Bacteria</taxon>
        <taxon>Pseudomonadati</taxon>
        <taxon>Bacteroidota</taxon>
        <taxon>Flavobacteriia</taxon>
        <taxon>Flavobacteriales</taxon>
        <taxon>Flavobacteriaceae</taxon>
        <taxon>Flavobacterium</taxon>
    </lineage>
</organism>
<name>A0A1G8YQK0_9FLAO</name>
<keyword evidence="1 2" id="KW-0732">Signal</keyword>
<reference evidence="5 6" key="1">
    <citation type="submission" date="2016-10" db="EMBL/GenBank/DDBJ databases">
        <authorList>
            <person name="de Groot N.N."/>
        </authorList>
    </citation>
    <scope>NUCLEOTIDE SEQUENCE [LARGE SCALE GENOMIC DNA]</scope>
    <source>
        <strain evidence="5 6">CGMCC 1.10076</strain>
    </source>
</reference>
<evidence type="ECO:0000256" key="1">
    <source>
        <dbReference type="ARBA" id="ARBA00022729"/>
    </source>
</evidence>
<feature type="signal peptide" evidence="2">
    <location>
        <begin position="1"/>
        <end position="23"/>
    </location>
</feature>
<proteinExistence type="predicted"/>
<dbReference type="InterPro" id="IPR026444">
    <property type="entry name" value="Secre_tail"/>
</dbReference>
<feature type="domain" description="Secretion system C-terminal sorting" evidence="3">
    <location>
        <begin position="465"/>
        <end position="533"/>
    </location>
</feature>
<keyword evidence="6" id="KW-1185">Reference proteome</keyword>
<dbReference type="STRING" id="1128970.SAMN04487935_2433"/>
<evidence type="ECO:0000313" key="5">
    <source>
        <dbReference type="EMBL" id="SDK05027.1"/>
    </source>
</evidence>
<dbReference type="AlphaFoldDB" id="A0A1G8YQK0"/>
<feature type="domain" description="Ig-like" evidence="4">
    <location>
        <begin position="66"/>
        <end position="136"/>
    </location>
</feature>
<feature type="chain" id="PRO_5011764450" evidence="2">
    <location>
        <begin position="24"/>
        <end position="535"/>
    </location>
</feature>
<evidence type="ECO:0000259" key="4">
    <source>
        <dbReference type="Pfam" id="PF19081"/>
    </source>
</evidence>
<dbReference type="Pfam" id="PF19081">
    <property type="entry name" value="Ig_7"/>
    <property type="match status" value="4"/>
</dbReference>
<accession>A0A1G8YQK0</accession>
<dbReference type="Proteomes" id="UP000199580">
    <property type="component" value="Unassembled WGS sequence"/>
</dbReference>
<dbReference type="EMBL" id="FNEZ01000003">
    <property type="protein sequence ID" value="SDK05027.1"/>
    <property type="molecule type" value="Genomic_DNA"/>
</dbReference>
<evidence type="ECO:0000259" key="3">
    <source>
        <dbReference type="Pfam" id="PF18962"/>
    </source>
</evidence>
<dbReference type="InterPro" id="IPR044023">
    <property type="entry name" value="Ig_7"/>
</dbReference>
<feature type="domain" description="Ig-like" evidence="4">
    <location>
        <begin position="143"/>
        <end position="215"/>
    </location>
</feature>